<evidence type="ECO:0000256" key="1">
    <source>
        <dbReference type="SAM" id="MobiDB-lite"/>
    </source>
</evidence>
<dbReference type="EMBL" id="VSSQ01051914">
    <property type="protein sequence ID" value="MPN06035.1"/>
    <property type="molecule type" value="Genomic_DNA"/>
</dbReference>
<sequence length="90" mass="9692">MPDDHAGVCGSDKQTVVDRGNTAGNLFRQQSAGDQAEAPVQPAADGGDESGDDDGGLVVVRQTRDFFKNLLADRRLRERCAEDDDQGHLH</sequence>
<comment type="caution">
    <text evidence="2">The sequence shown here is derived from an EMBL/GenBank/DDBJ whole genome shotgun (WGS) entry which is preliminary data.</text>
</comment>
<feature type="compositionally biased region" description="Polar residues" evidence="1">
    <location>
        <begin position="22"/>
        <end position="33"/>
    </location>
</feature>
<dbReference type="AlphaFoldDB" id="A0A645EVI8"/>
<feature type="compositionally biased region" description="Acidic residues" evidence="1">
    <location>
        <begin position="46"/>
        <end position="55"/>
    </location>
</feature>
<organism evidence="2">
    <name type="scientific">bioreactor metagenome</name>
    <dbReference type="NCBI Taxonomy" id="1076179"/>
    <lineage>
        <taxon>unclassified sequences</taxon>
        <taxon>metagenomes</taxon>
        <taxon>ecological metagenomes</taxon>
    </lineage>
</organism>
<feature type="region of interest" description="Disordered" evidence="1">
    <location>
        <begin position="1"/>
        <end position="56"/>
    </location>
</feature>
<reference evidence="2" key="1">
    <citation type="submission" date="2019-08" db="EMBL/GenBank/DDBJ databases">
        <authorList>
            <person name="Kucharzyk K."/>
            <person name="Murdoch R.W."/>
            <person name="Higgins S."/>
            <person name="Loffler F."/>
        </authorList>
    </citation>
    <scope>NUCLEOTIDE SEQUENCE</scope>
</reference>
<gene>
    <name evidence="2" type="ORF">SDC9_153289</name>
</gene>
<evidence type="ECO:0000313" key="2">
    <source>
        <dbReference type="EMBL" id="MPN06035.1"/>
    </source>
</evidence>
<proteinExistence type="predicted"/>
<protein>
    <submittedName>
        <fullName evidence="2">Uncharacterized protein</fullName>
    </submittedName>
</protein>
<name>A0A645EVI8_9ZZZZ</name>
<accession>A0A645EVI8</accession>